<dbReference type="InterPro" id="IPR000182">
    <property type="entry name" value="GNAT_dom"/>
</dbReference>
<comment type="similarity">
    <text evidence="3">Belongs to the acetyltransferase family. RimJ subfamily.</text>
</comment>
<dbReference type="AlphaFoldDB" id="A0AAJ1MCH3"/>
<reference evidence="5" key="1">
    <citation type="submission" date="2023-01" db="EMBL/GenBank/DDBJ databases">
        <title>Genome analysis of 13 Lactobacillus isolated from gut of wild boar.</title>
        <authorList>
            <person name="Papp P."/>
            <person name="Libisch B."/>
            <person name="Nagy T."/>
            <person name="Olasz F."/>
        </authorList>
    </citation>
    <scope>NUCLEOTIDE SEQUENCE</scope>
    <source>
        <strain evidence="5">F146</strain>
    </source>
</reference>
<dbReference type="SUPFAM" id="SSF55729">
    <property type="entry name" value="Acyl-CoA N-acyltransferases (Nat)"/>
    <property type="match status" value="1"/>
</dbReference>
<dbReference type="GO" id="GO:0016747">
    <property type="term" value="F:acyltransferase activity, transferring groups other than amino-acyl groups"/>
    <property type="evidence" value="ECO:0007669"/>
    <property type="project" value="InterPro"/>
</dbReference>
<protein>
    <submittedName>
        <fullName evidence="5">GNAT family N-acetyltransferase</fullName>
    </submittedName>
</protein>
<evidence type="ECO:0000256" key="2">
    <source>
        <dbReference type="ARBA" id="ARBA00023315"/>
    </source>
</evidence>
<dbReference type="Gene3D" id="3.40.630.30">
    <property type="match status" value="1"/>
</dbReference>
<dbReference type="InterPro" id="IPR016181">
    <property type="entry name" value="Acyl_CoA_acyltransferase"/>
</dbReference>
<keyword evidence="1" id="KW-0808">Transferase</keyword>
<name>A0AAJ1MCH3_LIMMU</name>
<dbReference type="Proteomes" id="UP001220670">
    <property type="component" value="Unassembled WGS sequence"/>
</dbReference>
<gene>
    <name evidence="5" type="ORF">PO250_09600</name>
</gene>
<evidence type="ECO:0000313" key="5">
    <source>
        <dbReference type="EMBL" id="MDC2830533.1"/>
    </source>
</evidence>
<evidence type="ECO:0000256" key="1">
    <source>
        <dbReference type="ARBA" id="ARBA00022679"/>
    </source>
</evidence>
<dbReference type="RefSeq" id="WP_272209498.1">
    <property type="nucleotide sequence ID" value="NZ_JAQOMV010000036.1"/>
</dbReference>
<keyword evidence="2" id="KW-0012">Acyltransferase</keyword>
<evidence type="ECO:0000256" key="3">
    <source>
        <dbReference type="ARBA" id="ARBA00038502"/>
    </source>
</evidence>
<dbReference type="Pfam" id="PF13302">
    <property type="entry name" value="Acetyltransf_3"/>
    <property type="match status" value="1"/>
</dbReference>
<evidence type="ECO:0000313" key="6">
    <source>
        <dbReference type="Proteomes" id="UP001220670"/>
    </source>
</evidence>
<organism evidence="5 6">
    <name type="scientific">Limosilactobacillus mucosae</name>
    <name type="common">Lactobacillus mucosae</name>
    <dbReference type="NCBI Taxonomy" id="97478"/>
    <lineage>
        <taxon>Bacteria</taxon>
        <taxon>Bacillati</taxon>
        <taxon>Bacillota</taxon>
        <taxon>Bacilli</taxon>
        <taxon>Lactobacillales</taxon>
        <taxon>Lactobacillaceae</taxon>
        <taxon>Limosilactobacillus</taxon>
    </lineage>
</organism>
<accession>A0AAJ1MCH3</accession>
<dbReference type="PANTHER" id="PTHR43792">
    <property type="entry name" value="GNAT FAMILY, PUTATIVE (AFU_ORTHOLOGUE AFUA_3G00765)-RELATED-RELATED"/>
    <property type="match status" value="1"/>
</dbReference>
<proteinExistence type="inferred from homology"/>
<feature type="domain" description="N-acetyltransferase" evidence="4">
    <location>
        <begin position="14"/>
        <end position="167"/>
    </location>
</feature>
<evidence type="ECO:0000259" key="4">
    <source>
        <dbReference type="PROSITE" id="PS51186"/>
    </source>
</evidence>
<dbReference type="PROSITE" id="PS51186">
    <property type="entry name" value="GNAT"/>
    <property type="match status" value="1"/>
</dbReference>
<dbReference type="PANTHER" id="PTHR43792:SF8">
    <property type="entry name" value="[RIBOSOMAL PROTEIN US5]-ALANINE N-ACETYLTRANSFERASE"/>
    <property type="match status" value="1"/>
</dbReference>
<dbReference type="InterPro" id="IPR051531">
    <property type="entry name" value="N-acetyltransferase"/>
</dbReference>
<sequence>MQKRLFWSIKTQRLQIYQGSNDDLQAVLKLLKDDELVRLSGLQLPNDQMIRSWAVSNWLSQKQLLLINDQNNQLIGLIGLFSIYADDGQLCSKMAALGYLLKKSCWGNGIMTEALANVLPALAKNSEFKLLHADVASENIRSQSLLKKLGFDQIGNENGYLKMVKAL</sequence>
<dbReference type="EMBL" id="JAQONE010000026">
    <property type="protein sequence ID" value="MDC2830533.1"/>
    <property type="molecule type" value="Genomic_DNA"/>
</dbReference>
<comment type="caution">
    <text evidence="5">The sequence shown here is derived from an EMBL/GenBank/DDBJ whole genome shotgun (WGS) entry which is preliminary data.</text>
</comment>